<organism evidence="1 2">
    <name type="scientific">Aspergillus costaricaensis CBS 115574</name>
    <dbReference type="NCBI Taxonomy" id="1448317"/>
    <lineage>
        <taxon>Eukaryota</taxon>
        <taxon>Fungi</taxon>
        <taxon>Dikarya</taxon>
        <taxon>Ascomycota</taxon>
        <taxon>Pezizomycotina</taxon>
        <taxon>Eurotiomycetes</taxon>
        <taxon>Eurotiomycetidae</taxon>
        <taxon>Eurotiales</taxon>
        <taxon>Aspergillaceae</taxon>
        <taxon>Aspergillus</taxon>
        <taxon>Aspergillus subgen. Circumdati</taxon>
    </lineage>
</organism>
<reference evidence="1" key="1">
    <citation type="submission" date="2018-02" db="EMBL/GenBank/DDBJ databases">
        <title>The genomes of Aspergillus section Nigri reveals drivers in fungal speciation.</title>
        <authorList>
            <consortium name="DOE Joint Genome Institute"/>
            <person name="Vesth T.C."/>
            <person name="Nybo J."/>
            <person name="Theobald S."/>
            <person name="Brandl J."/>
            <person name="Frisvad J.C."/>
            <person name="Nielsen K.F."/>
            <person name="Lyhne E.K."/>
            <person name="Kogle M.E."/>
            <person name="Kuo A."/>
            <person name="Riley R."/>
            <person name="Clum A."/>
            <person name="Nolan M."/>
            <person name="Lipzen A."/>
            <person name="Salamov A."/>
            <person name="Henrissat B."/>
            <person name="Wiebenga A."/>
            <person name="De vries R.P."/>
            <person name="Grigoriev I.V."/>
            <person name="Mortensen U.H."/>
            <person name="Andersen M.R."/>
            <person name="Baker S.E."/>
        </authorList>
    </citation>
    <scope>NUCLEOTIDE SEQUENCE</scope>
    <source>
        <strain evidence="1">CBS 115574</strain>
    </source>
</reference>
<protein>
    <submittedName>
        <fullName evidence="1">Uncharacterized protein</fullName>
    </submittedName>
</protein>
<gene>
    <name evidence="1" type="ORF">BO79DRAFT_36764</name>
</gene>
<evidence type="ECO:0000313" key="2">
    <source>
        <dbReference type="Proteomes" id="UP000249748"/>
    </source>
</evidence>
<accession>A0ACD1I860</accession>
<name>A0ACD1I860_9EURO</name>
<dbReference type="EMBL" id="KZ824559">
    <property type="protein sequence ID" value="RAK86503.1"/>
    <property type="molecule type" value="Genomic_DNA"/>
</dbReference>
<dbReference type="Proteomes" id="UP000249748">
    <property type="component" value="Unassembled WGS sequence"/>
</dbReference>
<sequence length="523" mass="60176">MPKTRRLLRREITYASAKEEEHNILHQLSYYDKQNKFFAHLSAHQSWIKGVVAHHLNLSSPDACQVSKVEDWLHGSFNVCIPITASSRGAKPMVLRLPLPYRIGEDFMPGNGDEKVRCEAGTYAWLQENCPDVPIPELYGFGLSTGEAFTHAEKLPLLHRWIHAIRCRVLSWLGCQTPSTYVPHHVKGEQAIHSSYLLLEYILPSRGSMLSNTWADRQHDVKLRTTFFRSISRILLSISQVPVPRIGSFVIDHRGYLVLANRPLSIEIQQLENEQIPTGIHRDYTYSTVDSYVSDVLSFHDNRFLFQPNAVNDLGDSVFQLSSLSAMRTISKSFFKRELGRGPFVLSLTDLHQSNIFVDDDWNVTCLLDLEWACSLPIEMIRPFHWLTNLGVDQLVPAEYDKVRTEFMDALKIEEKALLTSNHDSPLLSDIMDRTWATGTFWYTLALSSPSGLFTIFQRHIRPLFCANNLEEFHLIMPFLWGRNVGRIAYQKVSDKEEYDRKLEQEFKDEDELQTSFPADRSS</sequence>
<evidence type="ECO:0000313" key="1">
    <source>
        <dbReference type="EMBL" id="RAK86503.1"/>
    </source>
</evidence>
<proteinExistence type="predicted"/>
<keyword evidence="2" id="KW-1185">Reference proteome</keyword>